<evidence type="ECO:0000313" key="3">
    <source>
        <dbReference type="EMBL" id="MFC7363405.1"/>
    </source>
</evidence>
<accession>A0ABW2NBZ0</accession>
<protein>
    <submittedName>
        <fullName evidence="3">M15 family metallopeptidase</fullName>
    </submittedName>
</protein>
<dbReference type="EMBL" id="JBHTCH010000030">
    <property type="protein sequence ID" value="MFC7363405.1"/>
    <property type="molecule type" value="Genomic_DNA"/>
</dbReference>
<dbReference type="Gene3D" id="3.30.1380.10">
    <property type="match status" value="1"/>
</dbReference>
<dbReference type="RefSeq" id="WP_255889252.1">
    <property type="nucleotide sequence ID" value="NZ_JAFMZM010000002.1"/>
</dbReference>
<dbReference type="InterPro" id="IPR003709">
    <property type="entry name" value="VanY-like_core_dom"/>
</dbReference>
<keyword evidence="4" id="KW-1185">Reference proteome</keyword>
<evidence type="ECO:0000259" key="2">
    <source>
        <dbReference type="Pfam" id="PF02557"/>
    </source>
</evidence>
<dbReference type="PROSITE" id="PS51257">
    <property type="entry name" value="PROKAR_LIPOPROTEIN"/>
    <property type="match status" value="1"/>
</dbReference>
<evidence type="ECO:0000313" key="4">
    <source>
        <dbReference type="Proteomes" id="UP001596524"/>
    </source>
</evidence>
<dbReference type="Pfam" id="PF02557">
    <property type="entry name" value="VanY"/>
    <property type="match status" value="1"/>
</dbReference>
<reference evidence="4" key="1">
    <citation type="journal article" date="2019" name="Int. J. Syst. Evol. Microbiol.">
        <title>The Global Catalogue of Microorganisms (GCM) 10K type strain sequencing project: providing services to taxonomists for standard genome sequencing and annotation.</title>
        <authorList>
            <consortium name="The Broad Institute Genomics Platform"/>
            <consortium name="The Broad Institute Genome Sequencing Center for Infectious Disease"/>
            <person name="Wu L."/>
            <person name="Ma J."/>
        </authorList>
    </citation>
    <scope>NUCLEOTIDE SEQUENCE [LARGE SCALE GENOMIC DNA]</scope>
    <source>
        <strain evidence="4">FCH27</strain>
    </source>
</reference>
<proteinExistence type="predicted"/>
<evidence type="ECO:0000256" key="1">
    <source>
        <dbReference type="SAM" id="MobiDB-lite"/>
    </source>
</evidence>
<feature type="region of interest" description="Disordered" evidence="1">
    <location>
        <begin position="29"/>
        <end position="57"/>
    </location>
</feature>
<comment type="caution">
    <text evidence="3">The sequence shown here is derived from an EMBL/GenBank/DDBJ whole genome shotgun (WGS) entry which is preliminary data.</text>
</comment>
<dbReference type="CDD" id="cd14846">
    <property type="entry name" value="Peptidase_M15_like"/>
    <property type="match status" value="1"/>
</dbReference>
<feature type="domain" description="D-alanyl-D-alanine carboxypeptidase-like core" evidence="2">
    <location>
        <begin position="68"/>
        <end position="170"/>
    </location>
</feature>
<dbReference type="InterPro" id="IPR052179">
    <property type="entry name" value="DD-CPase-like"/>
</dbReference>
<dbReference type="PANTHER" id="PTHR34385">
    <property type="entry name" value="D-ALANYL-D-ALANINE CARBOXYPEPTIDASE"/>
    <property type="match status" value="1"/>
</dbReference>
<gene>
    <name evidence="3" type="ORF">ACFQO6_24245</name>
</gene>
<name>A0ABW2NBZ0_9ACTN</name>
<dbReference type="Proteomes" id="UP001596524">
    <property type="component" value="Unassembled WGS sequence"/>
</dbReference>
<dbReference type="SUPFAM" id="SSF55166">
    <property type="entry name" value="Hedgehog/DD-peptidase"/>
    <property type="match status" value="1"/>
</dbReference>
<sequence>MSRLQSSPAVLLLCVAVLIGVVGCEARAGSSSSADPSTVGVWDRQSPQHLPPKGAAASFDVRSREVSRLDPALLSALDEAAEDAAGDGVVLHLTSGWRSEAHQERLFAQAVADRGSEAEAAQWVARPGTSVHETGGAVDIGPEAAWAWLGEHGATYGLCQVYDNEPWHYELRPDAVADGCPGTYADPSEDPRLQ</sequence>
<dbReference type="PANTHER" id="PTHR34385:SF1">
    <property type="entry name" value="PEPTIDOGLYCAN L-ALANYL-D-GLUTAMATE ENDOPEPTIDASE CWLK"/>
    <property type="match status" value="1"/>
</dbReference>
<dbReference type="InterPro" id="IPR009045">
    <property type="entry name" value="Zn_M74/Hedgehog-like"/>
</dbReference>
<organism evidence="3 4">
    <name type="scientific">Nocardioides astragali</name>
    <dbReference type="NCBI Taxonomy" id="1776736"/>
    <lineage>
        <taxon>Bacteria</taxon>
        <taxon>Bacillati</taxon>
        <taxon>Actinomycetota</taxon>
        <taxon>Actinomycetes</taxon>
        <taxon>Propionibacteriales</taxon>
        <taxon>Nocardioidaceae</taxon>
        <taxon>Nocardioides</taxon>
    </lineage>
</organism>